<proteinExistence type="predicted"/>
<dbReference type="Gramene" id="Psat02G0491300-T1">
    <property type="protein sequence ID" value="KAI5439314.1"/>
    <property type="gene ID" value="KIW84_024913"/>
</dbReference>
<evidence type="ECO:0000313" key="2">
    <source>
        <dbReference type="EMBL" id="KAI5439314.1"/>
    </source>
</evidence>
<dbReference type="Proteomes" id="UP001058974">
    <property type="component" value="Chromosome 2"/>
</dbReference>
<name>A0A9D5BD61_PEA</name>
<gene>
    <name evidence="2" type="ORF">KIW84_024913</name>
</gene>
<sequence>GNKLVRMSHQFRLVNGNEDGSPTRDARALRYSLAFNSPSLVAFNNRTESARTAASTQVAASTSPFQRNNNFSSSGADSSSSSRSLGWGFDGFIAPQPPPPPPPPSFDPSTNIRLNPPPPATGPEFITAIESDQYVQTETSLTRSRNLPRDNIHILTSTSHELRTQRNRLRNEILSTLQHLRNGGSVRIEDLLILDLSIVLNVLDSQEHIHMLYEEDYMEGEIRINW</sequence>
<dbReference type="EMBL" id="JAMSHJ010000002">
    <property type="protein sequence ID" value="KAI5439314.1"/>
    <property type="molecule type" value="Genomic_DNA"/>
</dbReference>
<evidence type="ECO:0000313" key="3">
    <source>
        <dbReference type="Proteomes" id="UP001058974"/>
    </source>
</evidence>
<feature type="compositionally biased region" description="Low complexity" evidence="1">
    <location>
        <begin position="72"/>
        <end position="84"/>
    </location>
</feature>
<feature type="region of interest" description="Disordered" evidence="1">
    <location>
        <begin position="57"/>
        <end position="120"/>
    </location>
</feature>
<feature type="non-terminal residue" evidence="2">
    <location>
        <position position="226"/>
    </location>
</feature>
<dbReference type="AlphaFoldDB" id="A0A9D5BD61"/>
<keyword evidence="3" id="KW-1185">Reference proteome</keyword>
<feature type="compositionally biased region" description="Pro residues" evidence="1">
    <location>
        <begin position="95"/>
        <end position="106"/>
    </location>
</feature>
<accession>A0A9D5BD61</accession>
<protein>
    <submittedName>
        <fullName evidence="2">Uncharacterized protein</fullName>
    </submittedName>
</protein>
<organism evidence="2 3">
    <name type="scientific">Pisum sativum</name>
    <name type="common">Garden pea</name>
    <name type="synonym">Lathyrus oleraceus</name>
    <dbReference type="NCBI Taxonomy" id="3888"/>
    <lineage>
        <taxon>Eukaryota</taxon>
        <taxon>Viridiplantae</taxon>
        <taxon>Streptophyta</taxon>
        <taxon>Embryophyta</taxon>
        <taxon>Tracheophyta</taxon>
        <taxon>Spermatophyta</taxon>
        <taxon>Magnoliopsida</taxon>
        <taxon>eudicotyledons</taxon>
        <taxon>Gunneridae</taxon>
        <taxon>Pentapetalae</taxon>
        <taxon>rosids</taxon>
        <taxon>fabids</taxon>
        <taxon>Fabales</taxon>
        <taxon>Fabaceae</taxon>
        <taxon>Papilionoideae</taxon>
        <taxon>50 kb inversion clade</taxon>
        <taxon>NPAAA clade</taxon>
        <taxon>Hologalegina</taxon>
        <taxon>IRL clade</taxon>
        <taxon>Fabeae</taxon>
        <taxon>Lathyrus</taxon>
    </lineage>
</organism>
<comment type="caution">
    <text evidence="2">The sequence shown here is derived from an EMBL/GenBank/DDBJ whole genome shotgun (WGS) entry which is preliminary data.</text>
</comment>
<evidence type="ECO:0000256" key="1">
    <source>
        <dbReference type="SAM" id="MobiDB-lite"/>
    </source>
</evidence>
<reference evidence="2 3" key="1">
    <citation type="journal article" date="2022" name="Nat. Genet.">
        <title>Improved pea reference genome and pan-genome highlight genomic features and evolutionary characteristics.</title>
        <authorList>
            <person name="Yang T."/>
            <person name="Liu R."/>
            <person name="Luo Y."/>
            <person name="Hu S."/>
            <person name="Wang D."/>
            <person name="Wang C."/>
            <person name="Pandey M.K."/>
            <person name="Ge S."/>
            <person name="Xu Q."/>
            <person name="Li N."/>
            <person name="Li G."/>
            <person name="Huang Y."/>
            <person name="Saxena R.K."/>
            <person name="Ji Y."/>
            <person name="Li M."/>
            <person name="Yan X."/>
            <person name="He Y."/>
            <person name="Liu Y."/>
            <person name="Wang X."/>
            <person name="Xiang C."/>
            <person name="Varshney R.K."/>
            <person name="Ding H."/>
            <person name="Gao S."/>
            <person name="Zong X."/>
        </authorList>
    </citation>
    <scope>NUCLEOTIDE SEQUENCE [LARGE SCALE GENOMIC DNA]</scope>
    <source>
        <strain evidence="2 3">cv. Zhongwan 6</strain>
    </source>
</reference>